<evidence type="ECO:0008006" key="3">
    <source>
        <dbReference type="Google" id="ProtNLM"/>
    </source>
</evidence>
<dbReference type="Gene3D" id="3.40.50.410">
    <property type="entry name" value="von Willebrand factor, type A domain"/>
    <property type="match status" value="1"/>
</dbReference>
<name>A0A1I5W836_9PSEU</name>
<evidence type="ECO:0000313" key="2">
    <source>
        <dbReference type="Proteomes" id="UP000199137"/>
    </source>
</evidence>
<dbReference type="AlphaFoldDB" id="A0A1I5W836"/>
<dbReference type="SUPFAM" id="SSF53300">
    <property type="entry name" value="vWA-like"/>
    <property type="match status" value="1"/>
</dbReference>
<accession>A0A1I5W836</accession>
<dbReference type="EMBL" id="FOWC01000009">
    <property type="protein sequence ID" value="SFQ15909.1"/>
    <property type="molecule type" value="Genomic_DNA"/>
</dbReference>
<gene>
    <name evidence="1" type="ORF">SAMN05421854_109105</name>
</gene>
<dbReference type="InterPro" id="IPR036465">
    <property type="entry name" value="vWFA_dom_sf"/>
</dbReference>
<proteinExistence type="predicted"/>
<dbReference type="STRING" id="112413.SAMN05421854_109105"/>
<sequence>MYTAEVNRAQPACLMLLIDQSYSMSEPWSHAAMSKAAALATAVNNVLTTSVVLCTKGGRRVVDYFQVGALGYSDIVSSLFQDSTVDEPLRPVSALADKPRRVEKIVPDPARPDEFVVQPVWVEAVHGGRTSMTGALSAAEKAVSAWCVDHPDSFPPIVINLTDGMATDGDPIPAAQRIQALGTNDGPALLLNVHLSRNGEGRINFPNSEVSLPDKEARLLFEMSSELPTPMAEAASSFRYDLAPGARGFLYNADPSAVVQFLDIGTRGITPGGFPEITDGE</sequence>
<reference evidence="1 2" key="1">
    <citation type="submission" date="2016-10" db="EMBL/GenBank/DDBJ databases">
        <authorList>
            <person name="de Groot N.N."/>
        </authorList>
    </citation>
    <scope>NUCLEOTIDE SEQUENCE [LARGE SCALE GENOMIC DNA]</scope>
    <source>
        <strain evidence="1 2">DSM 44637</strain>
    </source>
</reference>
<evidence type="ECO:0000313" key="1">
    <source>
        <dbReference type="EMBL" id="SFQ15909.1"/>
    </source>
</evidence>
<dbReference type="RefSeq" id="WP_093575395.1">
    <property type="nucleotide sequence ID" value="NZ_FOWC01000009.1"/>
</dbReference>
<organism evidence="1 2">
    <name type="scientific">Amycolatopsis rubida</name>
    <dbReference type="NCBI Taxonomy" id="112413"/>
    <lineage>
        <taxon>Bacteria</taxon>
        <taxon>Bacillati</taxon>
        <taxon>Actinomycetota</taxon>
        <taxon>Actinomycetes</taxon>
        <taxon>Pseudonocardiales</taxon>
        <taxon>Pseudonocardiaceae</taxon>
        <taxon>Amycolatopsis</taxon>
    </lineage>
</organism>
<protein>
    <recommendedName>
        <fullName evidence="3">VWA domain-containing protein</fullName>
    </recommendedName>
</protein>
<dbReference type="Proteomes" id="UP000199137">
    <property type="component" value="Unassembled WGS sequence"/>
</dbReference>
<dbReference type="OrthoDB" id="7605323at2"/>